<dbReference type="GO" id="GO:0035721">
    <property type="term" value="P:intraciliary retrograde transport"/>
    <property type="evidence" value="ECO:0007669"/>
    <property type="project" value="TreeGrafter"/>
</dbReference>
<keyword evidence="2" id="KW-0853">WD repeat</keyword>
<feature type="domain" description="IF140/IFT172/WDR19 TPR" evidence="10">
    <location>
        <begin position="635"/>
        <end position="1090"/>
    </location>
</feature>
<dbReference type="GO" id="GO:0030991">
    <property type="term" value="C:intraciliary transport particle A"/>
    <property type="evidence" value="ECO:0007669"/>
    <property type="project" value="TreeGrafter"/>
</dbReference>
<dbReference type="InterPro" id="IPR056155">
    <property type="entry name" value="Beta-prop_IFT140_2nd"/>
</dbReference>
<dbReference type="InterPro" id="IPR015943">
    <property type="entry name" value="WD40/YVTN_repeat-like_dom_sf"/>
</dbReference>
<dbReference type="SUPFAM" id="SSF48452">
    <property type="entry name" value="TPR-like"/>
    <property type="match status" value="1"/>
</dbReference>
<protein>
    <recommendedName>
        <fullName evidence="13">Intraflagellar transport protein 140</fullName>
    </recommendedName>
</protein>
<keyword evidence="4" id="KW-0969">Cilium</keyword>
<evidence type="ECO:0000256" key="5">
    <source>
        <dbReference type="ARBA" id="ARBA00023273"/>
    </source>
</evidence>
<dbReference type="Gene3D" id="2.130.10.10">
    <property type="entry name" value="YVTN repeat-like/Quinoprotein amine dehydrogenase"/>
    <property type="match status" value="1"/>
</dbReference>
<evidence type="ECO:0000313" key="11">
    <source>
        <dbReference type="EMBL" id="CAJ0578875.1"/>
    </source>
</evidence>
<dbReference type="InterPro" id="IPR011990">
    <property type="entry name" value="TPR-like_helical_dom_sf"/>
</dbReference>
<evidence type="ECO:0000256" key="4">
    <source>
        <dbReference type="ARBA" id="ARBA00023069"/>
    </source>
</evidence>
<evidence type="ECO:0008006" key="13">
    <source>
        <dbReference type="Google" id="ProtNLM"/>
    </source>
</evidence>
<keyword evidence="12" id="KW-1185">Reference proteome</keyword>
<evidence type="ECO:0000259" key="9">
    <source>
        <dbReference type="Pfam" id="PF24760"/>
    </source>
</evidence>
<dbReference type="Pfam" id="PF23385">
    <property type="entry name" value="Beta-prop_IFT140_2nd"/>
    <property type="match status" value="1"/>
</dbReference>
<accession>A0AA36D2I3</accession>
<dbReference type="InterPro" id="IPR036322">
    <property type="entry name" value="WD40_repeat_dom_sf"/>
</dbReference>
<dbReference type="PANTHER" id="PTHR15722:SF7">
    <property type="entry name" value="INTRAFLAGELLAR TRANSPORT PROTEIN 140 HOMOLOG"/>
    <property type="match status" value="1"/>
</dbReference>
<feature type="domain" description="IF140 C-terminal TPR" evidence="9">
    <location>
        <begin position="1098"/>
        <end position="1221"/>
    </location>
</feature>
<sequence length="1280" mass="142119">MAVGIVDEPEEPPPAMAHEIVEWSPSQGWLALASYGGGAAQINFFTSGGQKTEGVPLARTCRATVIEWHPTEPILAVGWEDGALTATTPSRAPEETLIDLNLSEIVCLRFSCDGAHLCVVDSNGLSRKGDANSWKGVFFLGAASGDIYALAAAEPMKTTINIISSVAQLYSVETKSMLIALGDDMIVWDLFSEENFTLALAQQQGFDSNDNTSCVTYSRRKGMISAGTCTGKVATWRKRSGGQTGVDGWKLQGAVILGPQIVDLKWCPTSAALAVNTGADITILQEDHNIVHFHNKVAGMQLGQNHFTLIHVLTGTAQELKLPFLGKGIHIAEKQLVVWSDDTVNTYDVQTSLATFQASSFQCSAQVIGMANQALYCLERDKINVRTLQGTLKQVMSLPEMEGDPVSIDVNGIWMAVGSTNGFVRIYDLRGREAKQEYHAKYVVENVADFFRFTQVKVNATGTKVACTFLETMNELSDKVLIWDAEADTVGYFSLYKGMTDQQEYEAEAEASLGGARPQTAAARKMEKEKMRFSMPCHKPGQIHWDASDSRFLVTEAIYQNPELGDNFVISMFATAEHGIQMHDVQQKSLQCDALMGVQVPFMFFIKKSEYEEEEVRHEKTVGRMLIARTMKEFADVASLCLGHMGLARAARALRRSQRQGDPPEVQCATLAIQIGMIDEAQALYASAGRYDLLNKMLQAQNAWAPAFEIADKKDRIHLRHTHYNYATYLESVGAIEAAVEHYEKSGTNHFEVPRMYGDNPKVLENYVRRKRDVELQRWWARYLESIGELDGAMNFYAVAGDHLSVVRIKSLQGKNTEAAKIASDSNDRAACYHMGRTYEADGQFEQSVDFYTNAHAFSSAIRLAREHDMRDKLANLSLMAGGTDLIETAKYYEDLPGHAHRAVMLYHKAGMVGRALDLAFRTEQFSALDLITKDLNTDTDSSTLKRAAEFFASNQNFEKAVELLCFAKEFQDAINMCSRRNVRMSERLAELMTPTKENTPDLNARKRMLESVAELCLNQGQYAFAAKKYTQAGDKESAMRALIKSGDAAKVRFFATTARSKGIYILAANFLQTTDWRGDADIMRDIENFYGKAQSQEHLANFYIACAQMEIEDYRDFGKAGDALGEAEKSINVGLQKAPNAALQELQNTTRKFRGQLEKFQTIKGVYETDTTDAVRQLTTLAEDATEDDLIRPSHIFSLLIGHHAGKQSWTAAHRCILQLKKQQPNLDLTTVVPEDVLDKVCDEVGAERVTAKAGPTGAESDDDGEQIEFSHAMQRRNR</sequence>
<feature type="non-terminal residue" evidence="11">
    <location>
        <position position="1280"/>
    </location>
</feature>
<evidence type="ECO:0000256" key="1">
    <source>
        <dbReference type="ARBA" id="ARBA00004138"/>
    </source>
</evidence>
<dbReference type="Pfam" id="PF24762">
    <property type="entry name" value="TPR_IF140-IFT172"/>
    <property type="match status" value="1"/>
</dbReference>
<evidence type="ECO:0000313" key="12">
    <source>
        <dbReference type="Proteomes" id="UP001177023"/>
    </source>
</evidence>
<dbReference type="GO" id="GO:0036064">
    <property type="term" value="C:ciliary basal body"/>
    <property type="evidence" value="ECO:0007669"/>
    <property type="project" value="TreeGrafter"/>
</dbReference>
<dbReference type="InterPro" id="IPR056156">
    <property type="entry name" value="TPR_IF140_C"/>
</dbReference>
<evidence type="ECO:0000259" key="7">
    <source>
        <dbReference type="Pfam" id="PF23383"/>
    </source>
</evidence>
<feature type="region of interest" description="Disordered" evidence="6">
    <location>
        <begin position="1250"/>
        <end position="1280"/>
    </location>
</feature>
<dbReference type="Pfam" id="PF23383">
    <property type="entry name" value="Beta-prop_IFT140_1st"/>
    <property type="match status" value="2"/>
</dbReference>
<dbReference type="PANTHER" id="PTHR15722">
    <property type="entry name" value="IFT140/172-RELATED"/>
    <property type="match status" value="1"/>
</dbReference>
<dbReference type="EMBL" id="CATQJA010002655">
    <property type="protein sequence ID" value="CAJ0578875.1"/>
    <property type="molecule type" value="Genomic_DNA"/>
</dbReference>
<feature type="domain" description="IFT140 first beta-propeller" evidence="7">
    <location>
        <begin position="185"/>
        <end position="286"/>
    </location>
</feature>
<dbReference type="Proteomes" id="UP001177023">
    <property type="component" value="Unassembled WGS sequence"/>
</dbReference>
<reference evidence="11" key="1">
    <citation type="submission" date="2023-06" db="EMBL/GenBank/DDBJ databases">
        <authorList>
            <person name="Delattre M."/>
        </authorList>
    </citation>
    <scope>NUCLEOTIDE SEQUENCE</scope>
    <source>
        <strain evidence="11">AF72</strain>
    </source>
</reference>
<comment type="caution">
    <text evidence="11">The sequence shown here is derived from an EMBL/GenBank/DDBJ whole genome shotgun (WGS) entry which is preliminary data.</text>
</comment>
<dbReference type="Pfam" id="PF24760">
    <property type="entry name" value="TPR_IF140_C"/>
    <property type="match status" value="1"/>
</dbReference>
<comment type="subcellular location">
    <subcellularLocation>
        <location evidence="1">Cell projection</location>
        <location evidence="1">Cilium</location>
    </subcellularLocation>
</comment>
<feature type="domain" description="IFT140 second beta-propeller" evidence="8">
    <location>
        <begin position="296"/>
        <end position="608"/>
    </location>
</feature>
<proteinExistence type="predicted"/>
<name>A0AA36D2I3_9BILA</name>
<dbReference type="GO" id="GO:0005930">
    <property type="term" value="C:axoneme"/>
    <property type="evidence" value="ECO:0007669"/>
    <property type="project" value="TreeGrafter"/>
</dbReference>
<evidence type="ECO:0000259" key="10">
    <source>
        <dbReference type="Pfam" id="PF24762"/>
    </source>
</evidence>
<feature type="domain" description="IFT140 first beta-propeller" evidence="7">
    <location>
        <begin position="14"/>
        <end position="125"/>
    </location>
</feature>
<dbReference type="InterPro" id="IPR056154">
    <property type="entry name" value="Beta-prop_IFT140_1st"/>
</dbReference>
<dbReference type="InterPro" id="IPR056168">
    <property type="entry name" value="TPR_IF140/IFT172/WDR19"/>
</dbReference>
<organism evidence="11 12">
    <name type="scientific">Mesorhabditis spiculigera</name>
    <dbReference type="NCBI Taxonomy" id="96644"/>
    <lineage>
        <taxon>Eukaryota</taxon>
        <taxon>Metazoa</taxon>
        <taxon>Ecdysozoa</taxon>
        <taxon>Nematoda</taxon>
        <taxon>Chromadorea</taxon>
        <taxon>Rhabditida</taxon>
        <taxon>Rhabditina</taxon>
        <taxon>Rhabditomorpha</taxon>
        <taxon>Rhabditoidea</taxon>
        <taxon>Rhabditidae</taxon>
        <taxon>Mesorhabditinae</taxon>
        <taxon>Mesorhabditis</taxon>
    </lineage>
</organism>
<gene>
    <name evidence="11" type="ORF">MSPICULIGERA_LOCUS17114</name>
</gene>
<dbReference type="SUPFAM" id="SSF50978">
    <property type="entry name" value="WD40 repeat-like"/>
    <property type="match status" value="1"/>
</dbReference>
<dbReference type="AlphaFoldDB" id="A0AA36D2I3"/>
<evidence type="ECO:0000256" key="3">
    <source>
        <dbReference type="ARBA" id="ARBA00022737"/>
    </source>
</evidence>
<keyword evidence="5" id="KW-0966">Cell projection</keyword>
<evidence type="ECO:0000259" key="8">
    <source>
        <dbReference type="Pfam" id="PF23385"/>
    </source>
</evidence>
<dbReference type="Gene3D" id="1.25.40.10">
    <property type="entry name" value="Tetratricopeptide repeat domain"/>
    <property type="match status" value="1"/>
</dbReference>
<evidence type="ECO:0000256" key="2">
    <source>
        <dbReference type="ARBA" id="ARBA00022574"/>
    </source>
</evidence>
<keyword evidence="3" id="KW-0677">Repeat</keyword>
<evidence type="ECO:0000256" key="6">
    <source>
        <dbReference type="SAM" id="MobiDB-lite"/>
    </source>
</evidence>